<organism evidence="2 3">
    <name type="scientific">Austropuccinia psidii MF-1</name>
    <dbReference type="NCBI Taxonomy" id="1389203"/>
    <lineage>
        <taxon>Eukaryota</taxon>
        <taxon>Fungi</taxon>
        <taxon>Dikarya</taxon>
        <taxon>Basidiomycota</taxon>
        <taxon>Pucciniomycotina</taxon>
        <taxon>Pucciniomycetes</taxon>
        <taxon>Pucciniales</taxon>
        <taxon>Sphaerophragmiaceae</taxon>
        <taxon>Austropuccinia</taxon>
    </lineage>
</organism>
<comment type="caution">
    <text evidence="2">The sequence shown here is derived from an EMBL/GenBank/DDBJ whole genome shotgun (WGS) entry which is preliminary data.</text>
</comment>
<dbReference type="Proteomes" id="UP000765509">
    <property type="component" value="Unassembled WGS sequence"/>
</dbReference>
<feature type="domain" description="Reverse transcriptase Ty1/copia-type" evidence="1">
    <location>
        <begin position="103"/>
        <end position="255"/>
    </location>
</feature>
<dbReference type="InterPro" id="IPR013103">
    <property type="entry name" value="RVT_2"/>
</dbReference>
<proteinExistence type="predicted"/>
<sequence>MPPNDNTNSLPKGWRYDVVPVITPSNISSKILEENVVSGKCARRPPVCFAGVVINNAPGSYSDALWLDSAEKWIVAIQNEFASLEQHGVLEEVPYNGSFHLLNTFWVFPENTDSSGNPVEAKARLCVKVFLQVENLDFHETFALTGQLSTLHFLLGYCAENDLDLHQMEVKTAFLHGDLDENLHIRVPEGYTSSLKGDVCLKLKQSLYGLKQSPRNWYLRIKRFFEDSGFRSSAADPCLFIRNGEDPCFVFLHVD</sequence>
<reference evidence="2" key="1">
    <citation type="submission" date="2021-03" db="EMBL/GenBank/DDBJ databases">
        <title>Draft genome sequence of rust myrtle Austropuccinia psidii MF-1, a brazilian biotype.</title>
        <authorList>
            <person name="Quecine M.C."/>
            <person name="Pachon D.M.R."/>
            <person name="Bonatelli M.L."/>
            <person name="Correr F.H."/>
            <person name="Franceschini L.M."/>
            <person name="Leite T.F."/>
            <person name="Margarido G.R.A."/>
            <person name="Almeida C.A."/>
            <person name="Ferrarezi J.A."/>
            <person name="Labate C.A."/>
        </authorList>
    </citation>
    <scope>NUCLEOTIDE SEQUENCE</scope>
    <source>
        <strain evidence="2">MF-1</strain>
    </source>
</reference>
<dbReference type="EMBL" id="AVOT02052527">
    <property type="protein sequence ID" value="MBW0547433.1"/>
    <property type="molecule type" value="Genomic_DNA"/>
</dbReference>
<dbReference type="AlphaFoldDB" id="A0A9Q3IP51"/>
<evidence type="ECO:0000313" key="3">
    <source>
        <dbReference type="Proteomes" id="UP000765509"/>
    </source>
</evidence>
<evidence type="ECO:0000313" key="2">
    <source>
        <dbReference type="EMBL" id="MBW0547433.1"/>
    </source>
</evidence>
<protein>
    <recommendedName>
        <fullName evidence="1">Reverse transcriptase Ty1/copia-type domain-containing protein</fullName>
    </recommendedName>
</protein>
<dbReference type="Pfam" id="PF07727">
    <property type="entry name" value="RVT_2"/>
    <property type="match status" value="1"/>
</dbReference>
<keyword evidence="3" id="KW-1185">Reference proteome</keyword>
<gene>
    <name evidence="2" type="ORF">O181_087148</name>
</gene>
<accession>A0A9Q3IP51</accession>
<dbReference type="OrthoDB" id="1692315at2759"/>
<name>A0A9Q3IP51_9BASI</name>
<evidence type="ECO:0000259" key="1">
    <source>
        <dbReference type="Pfam" id="PF07727"/>
    </source>
</evidence>